<dbReference type="KEGG" id="nue:C5F50_11760"/>
<protein>
    <submittedName>
        <fullName evidence="3">Uncharacterized protein</fullName>
    </submittedName>
</protein>
<dbReference type="GeneID" id="56068801"/>
<feature type="coiled-coil region" evidence="1">
    <location>
        <begin position="33"/>
        <end position="63"/>
    </location>
</feature>
<evidence type="ECO:0000256" key="1">
    <source>
        <dbReference type="SAM" id="Coils"/>
    </source>
</evidence>
<dbReference type="Proteomes" id="UP000509478">
    <property type="component" value="Chromosome"/>
</dbReference>
<sequence>MTELTFELSSLVQIIGAIVGGTVAIAFFVGKWYAGSHNENTKLKNENKKLKEQRKAVATVLQKGDILTDWEDLVKNKPQLAEFLRQNPDLVEVFDDMIKGDKNNG</sequence>
<reference evidence="3 4" key="1">
    <citation type="submission" date="2018-02" db="EMBL/GenBank/DDBJ databases">
        <title>Complete genome of Nitrosopumilus ureaphilus PS0.</title>
        <authorList>
            <person name="Qin W."/>
            <person name="Zheng Y."/>
            <person name="Stahl D.A."/>
        </authorList>
    </citation>
    <scope>NUCLEOTIDE SEQUENCE [LARGE SCALE GENOMIC DNA]</scope>
    <source>
        <strain evidence="3 4">PS0</strain>
    </source>
</reference>
<gene>
    <name evidence="3" type="ORF">C5F50_11760</name>
</gene>
<feature type="transmembrane region" description="Helical" evidence="2">
    <location>
        <begin position="12"/>
        <end position="34"/>
    </location>
</feature>
<proteinExistence type="predicted"/>
<accession>A0A7D5M970</accession>
<dbReference type="AlphaFoldDB" id="A0A7D5M970"/>
<keyword evidence="2" id="KW-0472">Membrane</keyword>
<evidence type="ECO:0000256" key="2">
    <source>
        <dbReference type="SAM" id="Phobius"/>
    </source>
</evidence>
<dbReference type="EMBL" id="CP026995">
    <property type="protein sequence ID" value="QLH07670.1"/>
    <property type="molecule type" value="Genomic_DNA"/>
</dbReference>
<keyword evidence="2" id="KW-1133">Transmembrane helix</keyword>
<keyword evidence="2" id="KW-0812">Transmembrane</keyword>
<keyword evidence="1" id="KW-0175">Coiled coil</keyword>
<keyword evidence="4" id="KW-1185">Reference proteome</keyword>
<name>A0A7D5M970_9ARCH</name>
<evidence type="ECO:0000313" key="4">
    <source>
        <dbReference type="Proteomes" id="UP000509478"/>
    </source>
</evidence>
<dbReference type="RefSeq" id="WP_179371547.1">
    <property type="nucleotide sequence ID" value="NZ_CP026995.1"/>
</dbReference>
<evidence type="ECO:0000313" key="3">
    <source>
        <dbReference type="EMBL" id="QLH07670.1"/>
    </source>
</evidence>
<organism evidence="3 4">
    <name type="scientific">Nitrosopumilus ureiphilus</name>
    <dbReference type="NCBI Taxonomy" id="1470067"/>
    <lineage>
        <taxon>Archaea</taxon>
        <taxon>Nitrososphaerota</taxon>
        <taxon>Nitrososphaeria</taxon>
        <taxon>Nitrosopumilales</taxon>
        <taxon>Nitrosopumilaceae</taxon>
        <taxon>Nitrosopumilus</taxon>
    </lineage>
</organism>